<dbReference type="GO" id="GO:0005789">
    <property type="term" value="C:endoplasmic reticulum membrane"/>
    <property type="evidence" value="ECO:0007669"/>
    <property type="project" value="UniProtKB-SubCell"/>
</dbReference>
<dbReference type="PANTHER" id="PTHR32219:SF15">
    <property type="match status" value="1"/>
</dbReference>
<evidence type="ECO:0000256" key="2">
    <source>
        <dbReference type="ARBA" id="ARBA00004389"/>
    </source>
</evidence>
<comment type="subcellular location">
    <subcellularLocation>
        <location evidence="1">Cell membrane</location>
        <topology evidence="1">Single-pass membrane protein</topology>
    </subcellularLocation>
    <subcellularLocation>
        <location evidence="2">Endoplasmic reticulum membrane</location>
        <topology evidence="2">Single-pass membrane protein</topology>
    </subcellularLocation>
</comment>
<evidence type="ECO:0000256" key="6">
    <source>
        <dbReference type="ARBA" id="ARBA00022989"/>
    </source>
</evidence>
<comment type="similarity">
    <text evidence="9">Belongs to the plant Proton pump-interactor protein family.</text>
</comment>
<feature type="non-terminal residue" evidence="11">
    <location>
        <position position="1"/>
    </location>
</feature>
<evidence type="ECO:0000256" key="8">
    <source>
        <dbReference type="ARBA" id="ARBA00023136"/>
    </source>
</evidence>
<evidence type="ECO:0000256" key="5">
    <source>
        <dbReference type="ARBA" id="ARBA00022824"/>
    </source>
</evidence>
<name>A0ABD2U0J3_9SOLN</name>
<reference evidence="11 12" key="1">
    <citation type="submission" date="2024-05" db="EMBL/GenBank/DDBJ databases">
        <title>De novo assembly of an allotetraploid wild potato.</title>
        <authorList>
            <person name="Hosaka A.J."/>
        </authorList>
    </citation>
    <scope>NUCLEOTIDE SEQUENCE [LARGE SCALE GENOMIC DNA]</scope>
    <source>
        <tissue evidence="11">Young leaves</tissue>
    </source>
</reference>
<keyword evidence="3" id="KW-1003">Cell membrane</keyword>
<proteinExistence type="inferred from homology"/>
<evidence type="ECO:0000256" key="10">
    <source>
        <dbReference type="SAM" id="Coils"/>
    </source>
</evidence>
<evidence type="ECO:0008006" key="13">
    <source>
        <dbReference type="Google" id="ProtNLM"/>
    </source>
</evidence>
<feature type="coiled-coil region" evidence="10">
    <location>
        <begin position="158"/>
        <end position="199"/>
    </location>
</feature>
<evidence type="ECO:0000256" key="3">
    <source>
        <dbReference type="ARBA" id="ARBA00022475"/>
    </source>
</evidence>
<keyword evidence="12" id="KW-1185">Reference proteome</keyword>
<protein>
    <recommendedName>
        <fullName evidence="13">Translocon at the inner envelope membrane of chloroplasts 214</fullName>
    </recommendedName>
</protein>
<dbReference type="Proteomes" id="UP001627284">
    <property type="component" value="Unassembled WGS sequence"/>
</dbReference>
<evidence type="ECO:0000256" key="7">
    <source>
        <dbReference type="ARBA" id="ARBA00023054"/>
    </source>
</evidence>
<dbReference type="AlphaFoldDB" id="A0ABD2U0J3"/>
<comment type="caution">
    <text evidence="11">The sequence shown here is derived from an EMBL/GenBank/DDBJ whole genome shotgun (WGS) entry which is preliminary data.</text>
</comment>
<dbReference type="PANTHER" id="PTHR32219">
    <property type="entry name" value="RNA-BINDING PROTEIN YLMH-RELATED"/>
    <property type="match status" value="1"/>
</dbReference>
<evidence type="ECO:0000256" key="4">
    <source>
        <dbReference type="ARBA" id="ARBA00022692"/>
    </source>
</evidence>
<sequence length="217" mass="26075">FLYVKRDPFVFLEMESNSQFLTNQQIETRIEEAATSINVQNEVRAQIIEKIAEKKSDKYFLLERLKELLPDEYIIWTIEWERYDYDLQYIWDTKTLTSVEKEPLSIKTLCYKTQHGSKTLADEKRIFREMRRAKEIGREIISPTDTKMNQNQVTFTEIQNMRREKRIFNHNVENLKRELESIKNEIKSLENSLYAINQKKGEIYASILQLKKQNYTS</sequence>
<evidence type="ECO:0000256" key="9">
    <source>
        <dbReference type="ARBA" id="ARBA00038080"/>
    </source>
</evidence>
<accession>A0ABD2U0J3</accession>
<dbReference type="GO" id="GO:0005886">
    <property type="term" value="C:plasma membrane"/>
    <property type="evidence" value="ECO:0007669"/>
    <property type="project" value="UniProtKB-SubCell"/>
</dbReference>
<keyword evidence="4" id="KW-0812">Transmembrane</keyword>
<evidence type="ECO:0000313" key="11">
    <source>
        <dbReference type="EMBL" id="KAL3361452.1"/>
    </source>
</evidence>
<keyword evidence="6" id="KW-1133">Transmembrane helix</keyword>
<dbReference type="InterPro" id="IPR055282">
    <property type="entry name" value="PPI1-4"/>
</dbReference>
<dbReference type="EMBL" id="JBJKTR010000008">
    <property type="protein sequence ID" value="KAL3361452.1"/>
    <property type="molecule type" value="Genomic_DNA"/>
</dbReference>
<evidence type="ECO:0000313" key="12">
    <source>
        <dbReference type="Proteomes" id="UP001627284"/>
    </source>
</evidence>
<keyword evidence="8" id="KW-0472">Membrane</keyword>
<gene>
    <name evidence="11" type="ORF">AABB24_014383</name>
</gene>
<keyword evidence="5" id="KW-0256">Endoplasmic reticulum</keyword>
<keyword evidence="7 10" id="KW-0175">Coiled coil</keyword>
<evidence type="ECO:0000256" key="1">
    <source>
        <dbReference type="ARBA" id="ARBA00004162"/>
    </source>
</evidence>
<organism evidence="11 12">
    <name type="scientific">Solanum stoloniferum</name>
    <dbReference type="NCBI Taxonomy" id="62892"/>
    <lineage>
        <taxon>Eukaryota</taxon>
        <taxon>Viridiplantae</taxon>
        <taxon>Streptophyta</taxon>
        <taxon>Embryophyta</taxon>
        <taxon>Tracheophyta</taxon>
        <taxon>Spermatophyta</taxon>
        <taxon>Magnoliopsida</taxon>
        <taxon>eudicotyledons</taxon>
        <taxon>Gunneridae</taxon>
        <taxon>Pentapetalae</taxon>
        <taxon>asterids</taxon>
        <taxon>lamiids</taxon>
        <taxon>Solanales</taxon>
        <taxon>Solanaceae</taxon>
        <taxon>Solanoideae</taxon>
        <taxon>Solaneae</taxon>
        <taxon>Solanum</taxon>
    </lineage>
</organism>